<dbReference type="AlphaFoldDB" id="A0A250IWP8"/>
<gene>
    <name evidence="1" type="ORF">CYFUS_001117</name>
</gene>
<sequence length="268" mass="29788">MSGAPPSWVGRRALLVLMLSLAGCKKPGSGSSRVDCQEDLDCYIARARQCLPTTVVHAGLYPLNWAEPVSEVPMTLQYEVHGRVGGRCHVSRIQLHPSWDWPDAGPRPEDAWDVLRWEQRQEMPFSNALGIHAPLMQCLYEGSEAAGTVERVRDGTATLQDMSACFPGDGRCGALPRFVVGCRTRECVFGRWSFVCESHGQLRTCEGTRLSDNTPWEKRCVSACGEDGKEVLDCDFFWPERRRARLHREAEERRSRAAGLSADGGLAP</sequence>
<organism evidence="1 2">
    <name type="scientific">Cystobacter fuscus</name>
    <dbReference type="NCBI Taxonomy" id="43"/>
    <lineage>
        <taxon>Bacteria</taxon>
        <taxon>Pseudomonadati</taxon>
        <taxon>Myxococcota</taxon>
        <taxon>Myxococcia</taxon>
        <taxon>Myxococcales</taxon>
        <taxon>Cystobacterineae</taxon>
        <taxon>Archangiaceae</taxon>
        <taxon>Cystobacter</taxon>
    </lineage>
</organism>
<accession>A0A250IWP8</accession>
<evidence type="ECO:0000313" key="2">
    <source>
        <dbReference type="Proteomes" id="UP000217257"/>
    </source>
</evidence>
<reference evidence="1 2" key="1">
    <citation type="submission" date="2017-06" db="EMBL/GenBank/DDBJ databases">
        <title>Sequencing and comparative analysis of myxobacterial genomes.</title>
        <authorList>
            <person name="Rupp O."/>
            <person name="Goesmann A."/>
            <person name="Sogaard-Andersen L."/>
        </authorList>
    </citation>
    <scope>NUCLEOTIDE SEQUENCE [LARGE SCALE GENOMIC DNA]</scope>
    <source>
        <strain evidence="1 2">DSM 52655</strain>
    </source>
</reference>
<dbReference type="EMBL" id="CP022098">
    <property type="protein sequence ID" value="ATB35703.1"/>
    <property type="molecule type" value="Genomic_DNA"/>
</dbReference>
<name>A0A250IWP8_9BACT</name>
<evidence type="ECO:0000313" key="1">
    <source>
        <dbReference type="EMBL" id="ATB35703.1"/>
    </source>
</evidence>
<protein>
    <submittedName>
        <fullName evidence="1">Uncharacterized protein</fullName>
    </submittedName>
</protein>
<dbReference type="Proteomes" id="UP000217257">
    <property type="component" value="Chromosome"/>
</dbReference>
<proteinExistence type="predicted"/>
<dbReference type="KEGG" id="cfus:CYFUS_001117"/>